<protein>
    <submittedName>
        <fullName evidence="2">Uncharacterized protein</fullName>
    </submittedName>
</protein>
<evidence type="ECO:0000256" key="1">
    <source>
        <dbReference type="SAM" id="SignalP"/>
    </source>
</evidence>
<comment type="caution">
    <text evidence="2">The sequence shown here is derived from an EMBL/GenBank/DDBJ whole genome shotgun (WGS) entry which is preliminary data.</text>
</comment>
<evidence type="ECO:0000313" key="2">
    <source>
        <dbReference type="EMBL" id="NJP33422.1"/>
    </source>
</evidence>
<feature type="signal peptide" evidence="1">
    <location>
        <begin position="1"/>
        <end position="24"/>
    </location>
</feature>
<dbReference type="EMBL" id="JAATEO010000015">
    <property type="protein sequence ID" value="NJP33422.1"/>
    <property type="molecule type" value="Genomic_DNA"/>
</dbReference>
<organism evidence="2 3">
    <name type="scientific">Micromonospora thermarum</name>
    <dbReference type="NCBI Taxonomy" id="2720024"/>
    <lineage>
        <taxon>Bacteria</taxon>
        <taxon>Bacillati</taxon>
        <taxon>Actinomycetota</taxon>
        <taxon>Actinomycetes</taxon>
        <taxon>Micromonosporales</taxon>
        <taxon>Micromonosporaceae</taxon>
        <taxon>Micromonospora</taxon>
    </lineage>
</organism>
<dbReference type="RefSeq" id="WP_168001785.1">
    <property type="nucleotide sequence ID" value="NZ_JAATEO010000015.1"/>
</dbReference>
<gene>
    <name evidence="2" type="ORF">HCJ94_15875</name>
</gene>
<keyword evidence="3" id="KW-1185">Reference proteome</keyword>
<keyword evidence="1" id="KW-0732">Signal</keyword>
<evidence type="ECO:0000313" key="3">
    <source>
        <dbReference type="Proteomes" id="UP000783871"/>
    </source>
</evidence>
<proteinExistence type="predicted"/>
<sequence length="182" mass="19597">MRIRPRLSVLAVLVLVAGAVLVPAAPAAADLDGCYDSTTPRFQDPAPWSAPGNVHTGWSTPAGVVRSDAFRITATGNVRIDFWGTTKNVAGELPLPPDNGEWPAPDAPRYALIARVTDGEMLVLKNGRIYGQSRWFPVGADSGCLLFLGNSIDRRPHLMFTFNDPNLGDNGGGASVRVRQWF</sequence>
<feature type="chain" id="PRO_5046010839" evidence="1">
    <location>
        <begin position="25"/>
        <end position="182"/>
    </location>
</feature>
<dbReference type="Proteomes" id="UP000783871">
    <property type="component" value="Unassembled WGS sequence"/>
</dbReference>
<reference evidence="2 3" key="1">
    <citation type="submission" date="2020-03" db="EMBL/GenBank/DDBJ databases">
        <title>WGS of actinomycetes isolated from Thailand.</title>
        <authorList>
            <person name="Thawai C."/>
        </authorList>
    </citation>
    <scope>NUCLEOTIDE SEQUENCE [LARGE SCALE GENOMIC DNA]</scope>
    <source>
        <strain evidence="2 3">HSS6-12</strain>
    </source>
</reference>
<dbReference type="Gene3D" id="2.60.120.430">
    <property type="entry name" value="Galactose-binding lectin"/>
    <property type="match status" value="1"/>
</dbReference>
<name>A0ABX0Z6G8_9ACTN</name>
<accession>A0ABX0Z6G8</accession>